<evidence type="ECO:0000256" key="1">
    <source>
        <dbReference type="ARBA" id="ARBA00002591"/>
    </source>
</evidence>
<comment type="subcellular location">
    <subcellularLocation>
        <location evidence="7">Cell outer membrane</location>
        <topology evidence="7">Lipid-anchor</topology>
    </subcellularLocation>
    <subcellularLocation>
        <location evidence="7">Bacterial flagellum basal body</location>
    </subcellularLocation>
</comment>
<evidence type="ECO:0000256" key="6">
    <source>
        <dbReference type="ARBA" id="ARBA00023237"/>
    </source>
</evidence>
<sequence length="217" mass="22803">MTPRLPALLLPLLLAACSGLLPPPPDGSYDPPAPQLAAPRGQSGGLYTPAGGWSLVADQRAYRVGDVLTVLLQETTQASKSAGTTMDKNSSVAVQPAVVLGSSVKLDASLDAQRKFDGKGTSTQQNTLQGAVTVIVQQVQANGLLLVKGEKSLTLNQGEEVIRLSGYVRAGDIDSNNQVSSLRVANARIQYFGKGALADAGNPGWLTRFFNSPWMPF</sequence>
<accession>A0ABV1M746</accession>
<keyword evidence="4 7" id="KW-0472">Membrane</keyword>
<dbReference type="Pfam" id="PF02107">
    <property type="entry name" value="FlgH"/>
    <property type="match status" value="1"/>
</dbReference>
<protein>
    <recommendedName>
        <fullName evidence="7">Flagellar L-ring protein</fullName>
    </recommendedName>
    <alternativeName>
        <fullName evidence="7">Basal body L-ring protein</fullName>
    </alternativeName>
</protein>
<evidence type="ECO:0000256" key="3">
    <source>
        <dbReference type="ARBA" id="ARBA00022729"/>
    </source>
</evidence>
<keyword evidence="8" id="KW-0969">Cilium</keyword>
<dbReference type="PANTHER" id="PTHR34933:SF1">
    <property type="entry name" value="FLAGELLAR L-RING PROTEIN"/>
    <property type="match status" value="1"/>
</dbReference>
<keyword evidence="5 7" id="KW-0975">Bacterial flagellum</keyword>
<dbReference type="EMBL" id="JBEFLD010000008">
    <property type="protein sequence ID" value="MEQ6292029.1"/>
    <property type="molecule type" value="Genomic_DNA"/>
</dbReference>
<reference evidence="8" key="1">
    <citation type="submission" date="2024-06" db="EMBL/GenBank/DDBJ databases">
        <title>Genome sequence of Vogesella sp. MAHUQ-64.</title>
        <authorList>
            <person name="Huq M.A."/>
        </authorList>
    </citation>
    <scope>NUCLEOTIDE SEQUENCE</scope>
    <source>
        <strain evidence="8">MAHUQ-64</strain>
    </source>
</reference>
<keyword evidence="8" id="KW-0966">Cell projection</keyword>
<evidence type="ECO:0000313" key="8">
    <source>
        <dbReference type="EMBL" id="MEQ6292029.1"/>
    </source>
</evidence>
<keyword evidence="7" id="KW-0449">Lipoprotein</keyword>
<organism evidence="8 9">
    <name type="scientific">Vogesella oryzagri</name>
    <dbReference type="NCBI Taxonomy" id="3160864"/>
    <lineage>
        <taxon>Bacteria</taxon>
        <taxon>Pseudomonadati</taxon>
        <taxon>Pseudomonadota</taxon>
        <taxon>Betaproteobacteria</taxon>
        <taxon>Neisseriales</taxon>
        <taxon>Chromobacteriaceae</taxon>
        <taxon>Vogesella</taxon>
    </lineage>
</organism>
<evidence type="ECO:0000256" key="2">
    <source>
        <dbReference type="ARBA" id="ARBA00006929"/>
    </source>
</evidence>
<keyword evidence="8" id="KW-0282">Flagellum</keyword>
<keyword evidence="6 7" id="KW-0998">Cell outer membrane</keyword>
<keyword evidence="3 7" id="KW-0732">Signal</keyword>
<comment type="subunit">
    <text evidence="7">The basal body constitutes a major portion of the flagellar organelle and consists of four rings (L,P,S, and M) mounted on a central rod.</text>
</comment>
<evidence type="ECO:0000256" key="7">
    <source>
        <dbReference type="HAMAP-Rule" id="MF_00415"/>
    </source>
</evidence>
<dbReference type="HAMAP" id="MF_00415">
    <property type="entry name" value="FlgH"/>
    <property type="match status" value="1"/>
</dbReference>
<dbReference type="PROSITE" id="PS51257">
    <property type="entry name" value="PROKAR_LIPOPROTEIN"/>
    <property type="match status" value="1"/>
</dbReference>
<comment type="caution">
    <text evidence="8">The sequence shown here is derived from an EMBL/GenBank/DDBJ whole genome shotgun (WGS) entry which is preliminary data.</text>
</comment>
<dbReference type="RefSeq" id="WP_349589712.1">
    <property type="nucleotide sequence ID" value="NZ_JBEFLD010000008.1"/>
</dbReference>
<evidence type="ECO:0000313" key="9">
    <source>
        <dbReference type="Proteomes" id="UP001433638"/>
    </source>
</evidence>
<evidence type="ECO:0000256" key="4">
    <source>
        <dbReference type="ARBA" id="ARBA00023136"/>
    </source>
</evidence>
<keyword evidence="9" id="KW-1185">Reference proteome</keyword>
<dbReference type="PANTHER" id="PTHR34933">
    <property type="entry name" value="FLAGELLAR L-RING PROTEIN"/>
    <property type="match status" value="1"/>
</dbReference>
<dbReference type="InterPro" id="IPR000527">
    <property type="entry name" value="Flag_Lring"/>
</dbReference>
<proteinExistence type="inferred from homology"/>
<dbReference type="NCBIfam" id="NF001304">
    <property type="entry name" value="PRK00249.1-4"/>
    <property type="match status" value="1"/>
</dbReference>
<name>A0ABV1M746_9NEIS</name>
<comment type="function">
    <text evidence="1 7">Assembles around the rod to form the L-ring and probably protects the motor/basal body from shearing forces during rotation.</text>
</comment>
<dbReference type="PRINTS" id="PR01008">
    <property type="entry name" value="FLGLRINGFLGH"/>
</dbReference>
<gene>
    <name evidence="7 8" type="primary">flgH</name>
    <name evidence="8" type="ORF">ABNW52_15555</name>
</gene>
<comment type="similarity">
    <text evidence="2 7">Belongs to the FlgH family.</text>
</comment>
<evidence type="ECO:0000256" key="5">
    <source>
        <dbReference type="ARBA" id="ARBA00023143"/>
    </source>
</evidence>
<dbReference type="Proteomes" id="UP001433638">
    <property type="component" value="Unassembled WGS sequence"/>
</dbReference>